<dbReference type="Proteomes" id="UP000308600">
    <property type="component" value="Unassembled WGS sequence"/>
</dbReference>
<dbReference type="EMBL" id="ML208450">
    <property type="protein sequence ID" value="TFK65058.1"/>
    <property type="molecule type" value="Genomic_DNA"/>
</dbReference>
<accession>A0ACD3AGN9</accession>
<organism evidence="1 2">
    <name type="scientific">Pluteus cervinus</name>
    <dbReference type="NCBI Taxonomy" id="181527"/>
    <lineage>
        <taxon>Eukaryota</taxon>
        <taxon>Fungi</taxon>
        <taxon>Dikarya</taxon>
        <taxon>Basidiomycota</taxon>
        <taxon>Agaricomycotina</taxon>
        <taxon>Agaricomycetes</taxon>
        <taxon>Agaricomycetidae</taxon>
        <taxon>Agaricales</taxon>
        <taxon>Pluteineae</taxon>
        <taxon>Pluteaceae</taxon>
        <taxon>Pluteus</taxon>
    </lineage>
</organism>
<keyword evidence="2" id="KW-1185">Reference proteome</keyword>
<name>A0ACD3AGN9_9AGAR</name>
<protein>
    <submittedName>
        <fullName evidence="1">Uncharacterized protein</fullName>
    </submittedName>
</protein>
<sequence>MDPNSKTPAMSSKCVIAGALVPFVGTFPQELLEAFVDQLQDDKASLRACSLASRKFLLSCRKYLFYALRFDLPAIQSNPTAFRQIFEENPQLGSFVRDLELYPNLSSSNHVDLLWILDHCISQITSLDIFQSQWSAVNPNTRWAIDQRQLKLQGPTLTRLAIHGHFTEIPVSIFEGLTRLKQLELSYSTWSPSPISGPVPRPEQLCIEPLIGSPQESSIYNFLAQPSPPFLVDDLKEFTLRIAKETDLHLKTIFLPRVRHLRSISMQLYESPVDLSTIVQMRAIGSTLQIGIFCYISFEPTTGHHPLVQTLGSLNPAKSPSVAITVKSLVHIIDGRAGPWGELDDLVVGLHKAGLMKKFEMFFPKILPIRSDAASEHDQALYLKMPKSTELGVFVVSTNGGR</sequence>
<proteinExistence type="predicted"/>
<gene>
    <name evidence="1" type="ORF">BDN72DRAFT_846090</name>
</gene>
<evidence type="ECO:0000313" key="2">
    <source>
        <dbReference type="Proteomes" id="UP000308600"/>
    </source>
</evidence>
<reference evidence="1 2" key="1">
    <citation type="journal article" date="2019" name="Nat. Ecol. Evol.">
        <title>Megaphylogeny resolves global patterns of mushroom evolution.</title>
        <authorList>
            <person name="Varga T."/>
            <person name="Krizsan K."/>
            <person name="Foldi C."/>
            <person name="Dima B."/>
            <person name="Sanchez-Garcia M."/>
            <person name="Sanchez-Ramirez S."/>
            <person name="Szollosi G.J."/>
            <person name="Szarkandi J.G."/>
            <person name="Papp V."/>
            <person name="Albert L."/>
            <person name="Andreopoulos W."/>
            <person name="Angelini C."/>
            <person name="Antonin V."/>
            <person name="Barry K.W."/>
            <person name="Bougher N.L."/>
            <person name="Buchanan P."/>
            <person name="Buyck B."/>
            <person name="Bense V."/>
            <person name="Catcheside P."/>
            <person name="Chovatia M."/>
            <person name="Cooper J."/>
            <person name="Damon W."/>
            <person name="Desjardin D."/>
            <person name="Finy P."/>
            <person name="Geml J."/>
            <person name="Haridas S."/>
            <person name="Hughes K."/>
            <person name="Justo A."/>
            <person name="Karasinski D."/>
            <person name="Kautmanova I."/>
            <person name="Kiss B."/>
            <person name="Kocsube S."/>
            <person name="Kotiranta H."/>
            <person name="LaButti K.M."/>
            <person name="Lechner B.E."/>
            <person name="Liimatainen K."/>
            <person name="Lipzen A."/>
            <person name="Lukacs Z."/>
            <person name="Mihaltcheva S."/>
            <person name="Morgado L.N."/>
            <person name="Niskanen T."/>
            <person name="Noordeloos M.E."/>
            <person name="Ohm R.A."/>
            <person name="Ortiz-Santana B."/>
            <person name="Ovrebo C."/>
            <person name="Racz N."/>
            <person name="Riley R."/>
            <person name="Savchenko A."/>
            <person name="Shiryaev A."/>
            <person name="Soop K."/>
            <person name="Spirin V."/>
            <person name="Szebenyi C."/>
            <person name="Tomsovsky M."/>
            <person name="Tulloss R.E."/>
            <person name="Uehling J."/>
            <person name="Grigoriev I.V."/>
            <person name="Vagvolgyi C."/>
            <person name="Papp T."/>
            <person name="Martin F.M."/>
            <person name="Miettinen O."/>
            <person name="Hibbett D.S."/>
            <person name="Nagy L.G."/>
        </authorList>
    </citation>
    <scope>NUCLEOTIDE SEQUENCE [LARGE SCALE GENOMIC DNA]</scope>
    <source>
        <strain evidence="1 2">NL-1719</strain>
    </source>
</reference>
<evidence type="ECO:0000313" key="1">
    <source>
        <dbReference type="EMBL" id="TFK65058.1"/>
    </source>
</evidence>